<evidence type="ECO:0000256" key="7">
    <source>
        <dbReference type="PROSITE-ProRule" id="PRU00104"/>
    </source>
</evidence>
<dbReference type="PANTHER" id="PTHR11254">
    <property type="entry name" value="HECT DOMAIN UBIQUITIN-PROTEIN LIGASE"/>
    <property type="match status" value="1"/>
</dbReference>
<gene>
    <name evidence="11" type="ORF">OsJ_35924</name>
</gene>
<feature type="region of interest" description="Disordered" evidence="8">
    <location>
        <begin position="1177"/>
        <end position="1217"/>
    </location>
</feature>
<keyword evidence="4" id="KW-0808">Transferase</keyword>
<feature type="domain" description="UBA" evidence="9">
    <location>
        <begin position="1476"/>
        <end position="1517"/>
    </location>
</feature>
<evidence type="ECO:0000256" key="2">
    <source>
        <dbReference type="ARBA" id="ARBA00004906"/>
    </source>
</evidence>
<evidence type="ECO:0000256" key="6">
    <source>
        <dbReference type="ARBA" id="ARBA00034494"/>
    </source>
</evidence>
<feature type="compositionally biased region" description="Polar residues" evidence="8">
    <location>
        <begin position="1113"/>
        <end position="1125"/>
    </location>
</feature>
<name>B9GCX0_ORYSJ</name>
<feature type="compositionally biased region" description="Basic and acidic residues" evidence="8">
    <location>
        <begin position="2274"/>
        <end position="2298"/>
    </location>
</feature>
<dbReference type="FunFam" id="3.30.2410.10:FF:000010">
    <property type="entry name" value="E3 ubiquitin-protein ligase UPL1"/>
    <property type="match status" value="1"/>
</dbReference>
<feature type="compositionally biased region" description="Low complexity" evidence="8">
    <location>
        <begin position="1187"/>
        <end position="1203"/>
    </location>
</feature>
<dbReference type="InterPro" id="IPR050409">
    <property type="entry name" value="E3_ubiq-protein_ligase"/>
</dbReference>
<feature type="region of interest" description="Disordered" evidence="8">
    <location>
        <begin position="3123"/>
        <end position="3166"/>
    </location>
</feature>
<dbReference type="PROSITE" id="PS50330">
    <property type="entry name" value="UIM"/>
    <property type="match status" value="1"/>
</dbReference>
<comment type="similarity">
    <text evidence="6">Belongs to the UPL family. TOM1/PTR1 subfamily.</text>
</comment>
<feature type="region of interest" description="Disordered" evidence="8">
    <location>
        <begin position="2261"/>
        <end position="2397"/>
    </location>
</feature>
<dbReference type="Gene3D" id="1.10.8.10">
    <property type="entry name" value="DNA helicase RuvA subunit, C-terminal domain"/>
    <property type="match status" value="1"/>
</dbReference>
<dbReference type="Pfam" id="PF06012">
    <property type="entry name" value="DUF908"/>
    <property type="match status" value="1"/>
</dbReference>
<dbReference type="InterPro" id="IPR016024">
    <property type="entry name" value="ARM-type_fold"/>
</dbReference>
<dbReference type="InterPro" id="IPR010309">
    <property type="entry name" value="E3_Ub_ligase_DUF908"/>
</dbReference>
<dbReference type="EC" id="2.3.2.26" evidence="3"/>
<sequence>MALPVHYMTVLQLPRWAIKDIERKCRGFLWKGQEEISGGHCLVSWRKVCSPIEKGGLGVKDLNLFGQALRLKWLAKSLEQKDRPWTLATFRPGSDVEEIFRSVAEHIIGDGVNTQFWTDNWTGKGCFAWRWPVLFSHVSRAKLTVADALIANRWVRRLQGALSNEALGEFFQLWDEVHDVSLQQMAKTIKWKLTVDGNFSVASAYDLFFIATEDCSYGDTLWPPGCGAVEGSRSEMAAAAAMAAHRASFPLRLQQILSGSRAVSPSIKVESEPPAKVKAFIDRVISIPLHDIAIPLSGFRWEFNKGNFHHWKPLFMHFDTYFKTQISSRKDLLLSDDMAEGDPLPKNTILQILRVMQIVLENCQNKTSFAGLEHFRLLLASSDPEIVVAALETLAALVKINPSKLHMNGKLINCGAINSHLLSLAQGWGSKEEDPDQSSDKAKPSNLCVIHIPDLHLQKEDDLSILKQCVDKFNVPSEHRFSLFTRIRYAHAFNSPRTCRLYSRISLLAFIVLVQSSDAHDELTSFFTNEPEYINELIRLVRSEEFVPGPIRALAMLALGAQLAAYASSHERARILSGSSIISAGGNRMVLLSVLQKAISSLSSPNDTSSPLIVDALLQFFLLHVLSSSSSGTTVRGSGMVPPLLPLLQDNDPSHMHLVCLAVKTLQKLMEYSSPAVSLFKDLGGVELLSQRLHVEVQRVIGVDSHNSMVTSDALKSEEDHLYSQKRLIKALLKALGSATYSPANPARSQSSNDNSLPISLSLIFQNVDKFGGDIYFSAVTVMSEIIHKDPTCFPSLKELGLPDAFLSSVSAGVIPSCKALICVPNGLGAICLNNQGLEAVRETSALRFLVDTFTSRKYLIPMNEGVVLLANAVEELLRHVQSLRSTGVDIIIEIINKLSSPREDKSNEPAASSDERTEMETDAEGRDLVSAMDSSEDGTNDEQFSHLSIFHVMVLVHRTMENSETCRLFVEKGGLQALLTLLLRPSITQSSGGMPIALHSTMVFKGFTQHHSTPLARAFCSSLKEHLKNALQELDTVASSGEVAKLEKGAIPSLFVVEFLLFLAASKDNRWMNALLSEFGDSSRDVLEDIGRVHREVLWQISLFEEKKVEPETSSPLANDSQQDAAVGDVDDSRYTSFRQYLDPLLRRRGSGWNIESQVSDLINIYRDIGRAAGDSQRYPSAGLPSSSSQDQPPSSSDASASTKSEEDKKRSEHSSCCDMMRSLSYHINHLFMELGKAMLLTSRRENSPVNLSASIVSVASNIASIVLEHLNFEGHTISSERETTVSTKCRYLGKVVEFIDGILLDRPESCNPIMLNSFYCRGVIQAILTTFEATSELLFSMNRLPSSPMETDSKSVKEDRETDSSWIYGPLSSYGAILDHLVTSSFILSSSTRQLLEQPIFSGNIRFPQDAEKFMKLLQSRVLKTVLPIWTHPQFPECNVELISSVTSIMRHVYSGVEVKNTAINTGARLAGPPPDENAISLIVEMGFSRARAEEALRQVGTNSVEIATDWLFSHPEEPQEDDELARALAMSLGNSDTSAQEEDGKSNDLELEEETVQLPPIDEVLSSCLRLLQTKESLAFPVRDMLLTMSSQNDGQNRVKVLTYLIDHLKNCLMSSDPLKSTALSALFHVLALILHGDTAAREVASKAGLVKVALNLLCSWELEPRQGEISDVPNWVPSCFLSIDRMLQLDPKLPDVTELDVLKKDNSNTQTSVVIDDSKKKDSEASSSTGLLDLEDQKQLLKICCKCIQKQLPSATMHAILQLCATLTKLHAAAICFLESGGLHALLSLPTSSLFSGFNSVASTIIRHILEDPHTLQQAMELEIRHSLVTAANRHANPRVTPRNFVQNLAFVVYRDPVIFMKAAQAVCQIEMVGDRPYVVLLKDREKEKNKEKEKDKPADKDKTSGAATKMTSGDMALGSPESSQGKQTDLNTRNVKSNRKPPQSFVTVIEYLLDLVMSFIPPPRAEDRPDGESSTASSTDMDIDSSAKGKGKAVAVTPEESKHAIQEATASLAKSAFVLKLLTDVLLTYASSIQVVLRHDADLSNARGPNRIGISSGGVFSHILQHFLPHSTKQKKERKADGDWRYKLATRANQFLVASSIRSAEGRKRIFSEICSIFVDFTDSPAGCKPPILRMNAYVDLLNDILSARSPTGSSLSAESAVTFVEVGLVQYLSKTLQVIDLDHPDSAKIVTAIVKALEVVTKEHVHSADLNAKGENSSKVVSDQSNLDPSSNRFQALDTTQPTEMVTDHREAFNAVQTSQSSDSVADEMDHDRDLDGGFARDGEDDFMHEIAEDGTPNESTMEIRFEIPRNREDDMADDDEDSDEDMSADDGEEVDEDEDEDEDEENNNLEEDDAHQMSHPDTDQEDREMDEEEFDEDLLEEDDDEDEDEEGVILRLEEGINGINVFDHIEVFGGSNNLSGDTLRVMPLDIFGTRRQGRSTSIYNLLGRAGDHGVFDHPLLEEPSSVLHLPQQRQQENLVEMAFSDRNHDNSSSRLDAIFRSLRSGRSGHRFNMWLDDSPQRTGSAAPAVPEGIEELLVSQLRRPTPEQPDEQSTPAGGAEENDQSNQQHLHQSETEAGGDAPTEQNENNDNAVTPAARSELDGSESADPAPPSNALQREVSGASEHATEMQYERSDAVVRDVEAVSQASSGSGATLGESLRSLEVEIGSVEGHDDGDRHGASDRLPLGDLQAASRSRRPPGSVVLGSSRDISLESVSEVPQNQNQESDQNADEGDQEPNRAADTDSIDPTFLEALPEDLRAEVLSSRQNQVTQTSNEQPQNDGDIDPEFLAALPPDIREEVLAQQRAQRLQQSQELEGQPVEMDAVSIIATFPSEIREEVLLTSPDTLLATLTPALVAEANMLRERFAHRYHSGSLFGMNSRGRRGESSRRGDIIGSGLDRNAGDSSRQPTSKPIETEGSPLVDKDALKALIRLLRVVQPLYKGQLQRLLLNLCAHRESRKSLVQILVDMLMLDLQGSSKKSIDATEPPFRLYGCHANITYSRPQSTDGVPPLVSRRVLETLTYLARNHPNVAKLLLFLEFPCPPTCHAETSDQRRGKAVLMEGDSEQNAYALVLLLTLLNQPLYMRSVAHLEQLLNLLEVVMLNAENEITQAKLEAASEKPSGPENATQDAQEGANAAGSSGSKSNAEDSSKLPPVDGESSLQKVLQSLPQAELRLLCSLLAHDGLSDNAYLLVAEVLKKIVALAPFFCCHFINELAHSMQNLTLCAMKELHLYEDSEKALLSTSSANGTAILRVVQALSSLVTTLQEKKDPDHPAEKDHSDALSQISEINTALDALWLELSNCISKIESSSEYASNLSPASANAATLTTGVAPPLPAGTQNILPYIESFFVTCEKLRPGQPDAIQEASTSDMEDASTSSGGQKSSGSHANLDEKHNAFVKFSEKHRRLLNAFIRQNPGLLEKSFSLMLKIPRLIEFDNKRAYFRSKIKHQHDHHHSPVRISVRRAYILEDSYNQLRMRSPQDLKGRLTVHFQGEEGIDAGGLTREWYQLLSRVIFDKGALLFTTVGNDLTFQPNPNSVYQTEHLSYFKFVGRVVGKALFDGQLLDVHFTRSFYKHILGVKVTYHDIEAIDPAYYKNLKWMLENDISDVLDLSFSMDADEEKRILYEKAEVTDYELIPGGRNIKVTEENKHEYVNRVAEHRLTTAIRPQITSFMEGFNELIPEELISIFNDKELELLISGLPDIDLDDLKANTEYSGYSIASPVIQWFWEIVQGFSKEDKARFLQFVTGTSKVPLEGFSALQGISGPQRFQIHKAYGSTNHLPSAHTCFNQLDLPEYTSKEQLQERLLLAIHEANEGFGFG</sequence>
<protein>
    <recommendedName>
        <fullName evidence="3">HECT-type E3 ubiquitin transferase</fullName>
        <ecNumber evidence="3">2.3.2.26</ecNumber>
    </recommendedName>
</protein>
<reference evidence="11" key="2">
    <citation type="submission" date="2008-12" db="EMBL/GenBank/DDBJ databases">
        <title>Improved gene annotation of the rice (Oryza sativa) genomes.</title>
        <authorList>
            <person name="Wang J."/>
            <person name="Li R."/>
            <person name="Fan W."/>
            <person name="Huang Q."/>
            <person name="Zhang J."/>
            <person name="Zhou Y."/>
            <person name="Hu Y."/>
            <person name="Zi S."/>
            <person name="Li J."/>
            <person name="Ni P."/>
            <person name="Zheng H."/>
            <person name="Zhang Y."/>
            <person name="Zhao M."/>
            <person name="Hao Q."/>
            <person name="McDermott J."/>
            <person name="Samudrala R."/>
            <person name="Kristiansen K."/>
            <person name="Wong G.K.-S."/>
        </authorList>
    </citation>
    <scope>NUCLEOTIDE SEQUENCE</scope>
</reference>
<dbReference type="EMBL" id="CM000149">
    <property type="protein sequence ID" value="EEE53127.1"/>
    <property type="molecule type" value="Genomic_DNA"/>
</dbReference>
<feature type="active site" description="Glycyl thioester intermediate" evidence="7">
    <location>
        <position position="3796"/>
    </location>
</feature>
<feature type="compositionally biased region" description="Polar residues" evidence="8">
    <location>
        <begin position="2220"/>
        <end position="2246"/>
    </location>
</feature>
<dbReference type="Gene3D" id="3.90.1750.10">
    <property type="entry name" value="Hect, E3 ligase catalytic domains"/>
    <property type="match status" value="1"/>
</dbReference>
<evidence type="ECO:0000256" key="8">
    <source>
        <dbReference type="SAM" id="MobiDB-lite"/>
    </source>
</evidence>
<feature type="region of interest" description="Disordered" evidence="8">
    <location>
        <begin position="2772"/>
        <end position="2794"/>
    </location>
</feature>
<dbReference type="PROSITE" id="PS50237">
    <property type="entry name" value="HECT"/>
    <property type="match status" value="1"/>
</dbReference>
<reference evidence="11" key="1">
    <citation type="journal article" date="2005" name="PLoS Biol.">
        <title>The genomes of Oryza sativa: a history of duplications.</title>
        <authorList>
            <person name="Yu J."/>
            <person name="Wang J."/>
            <person name="Lin W."/>
            <person name="Li S."/>
            <person name="Li H."/>
            <person name="Zhou J."/>
            <person name="Ni P."/>
            <person name="Dong W."/>
            <person name="Hu S."/>
            <person name="Zeng C."/>
            <person name="Zhang J."/>
            <person name="Zhang Y."/>
            <person name="Li R."/>
            <person name="Xu Z."/>
            <person name="Li S."/>
            <person name="Li X."/>
            <person name="Zheng H."/>
            <person name="Cong L."/>
            <person name="Lin L."/>
            <person name="Yin J."/>
            <person name="Geng J."/>
            <person name="Li G."/>
            <person name="Shi J."/>
            <person name="Liu J."/>
            <person name="Lv H."/>
            <person name="Li J."/>
            <person name="Wang J."/>
            <person name="Deng Y."/>
            <person name="Ran L."/>
            <person name="Shi X."/>
            <person name="Wang X."/>
            <person name="Wu Q."/>
            <person name="Li C."/>
            <person name="Ren X."/>
            <person name="Wang J."/>
            <person name="Wang X."/>
            <person name="Li D."/>
            <person name="Liu D."/>
            <person name="Zhang X."/>
            <person name="Ji Z."/>
            <person name="Zhao W."/>
            <person name="Sun Y."/>
            <person name="Zhang Z."/>
            <person name="Bao J."/>
            <person name="Han Y."/>
            <person name="Dong L."/>
            <person name="Ji J."/>
            <person name="Chen P."/>
            <person name="Wu S."/>
            <person name="Liu J."/>
            <person name="Xiao Y."/>
            <person name="Bu D."/>
            <person name="Tan J."/>
            <person name="Yang L."/>
            <person name="Ye C."/>
            <person name="Zhang J."/>
            <person name="Xu J."/>
            <person name="Zhou Y."/>
            <person name="Yu Y."/>
            <person name="Zhang B."/>
            <person name="Zhuang S."/>
            <person name="Wei H."/>
            <person name="Liu B."/>
            <person name="Lei M."/>
            <person name="Yu H."/>
            <person name="Li Y."/>
            <person name="Xu H."/>
            <person name="Wei S."/>
            <person name="He X."/>
            <person name="Fang L."/>
            <person name="Zhang Z."/>
            <person name="Zhang Y."/>
            <person name="Huang X."/>
            <person name="Su Z."/>
            <person name="Tong W."/>
            <person name="Li J."/>
            <person name="Tong Z."/>
            <person name="Li S."/>
            <person name="Ye J."/>
            <person name="Wang L."/>
            <person name="Fang L."/>
            <person name="Lei T."/>
            <person name="Chen C."/>
            <person name="Chen H."/>
            <person name="Xu Z."/>
            <person name="Li H."/>
            <person name="Huang H."/>
            <person name="Zhang F."/>
            <person name="Xu H."/>
            <person name="Li N."/>
            <person name="Zhao C."/>
            <person name="Li S."/>
            <person name="Dong L."/>
            <person name="Huang Y."/>
            <person name="Li L."/>
            <person name="Xi Y."/>
            <person name="Qi Q."/>
            <person name="Li W."/>
            <person name="Zhang B."/>
            <person name="Hu W."/>
            <person name="Zhang Y."/>
            <person name="Tian X."/>
            <person name="Jiao Y."/>
            <person name="Liang X."/>
            <person name="Jin J."/>
            <person name="Gao L."/>
            <person name="Zheng W."/>
            <person name="Hao B."/>
            <person name="Liu S."/>
            <person name="Wang W."/>
            <person name="Yuan L."/>
            <person name="Cao M."/>
            <person name="McDermott J."/>
            <person name="Samudrala R."/>
            <person name="Wang J."/>
            <person name="Wong G.K."/>
            <person name="Yang H."/>
        </authorList>
    </citation>
    <scope>NUCLEOTIDE SEQUENCE [LARGE SCALE GENOMIC DNA]</scope>
</reference>
<dbReference type="Pfam" id="PF14377">
    <property type="entry name" value="UBM"/>
    <property type="match status" value="3"/>
</dbReference>
<feature type="compositionally biased region" description="Low complexity" evidence="8">
    <location>
        <begin position="3142"/>
        <end position="3153"/>
    </location>
</feature>
<dbReference type="FunFam" id="3.90.1750.10:FF:000003">
    <property type="entry name" value="E3 ubiquitin-protein ligase UPL1"/>
    <property type="match status" value="1"/>
</dbReference>
<dbReference type="SUPFAM" id="SSF46934">
    <property type="entry name" value="UBA-like"/>
    <property type="match status" value="1"/>
</dbReference>
<dbReference type="InterPro" id="IPR000569">
    <property type="entry name" value="HECT_dom"/>
</dbReference>
<dbReference type="Gene3D" id="6.10.250.1630">
    <property type="match status" value="1"/>
</dbReference>
<dbReference type="Pfam" id="PF22562">
    <property type="entry name" value="UBA_7"/>
    <property type="match status" value="1"/>
</dbReference>
<feature type="compositionally biased region" description="Polar residues" evidence="8">
    <location>
        <begin position="2911"/>
        <end position="2921"/>
    </location>
</feature>
<feature type="compositionally biased region" description="Basic and acidic residues" evidence="8">
    <location>
        <begin position="2678"/>
        <end position="2689"/>
    </location>
</feature>
<feature type="compositionally biased region" description="Acidic residues" evidence="8">
    <location>
        <begin position="2370"/>
        <end position="2397"/>
    </location>
</feature>
<dbReference type="FunFam" id="1.10.8.10:FF:000067">
    <property type="entry name" value="E3 ubiquitin-protein ligase UPL1"/>
    <property type="match status" value="1"/>
</dbReference>
<evidence type="ECO:0000259" key="9">
    <source>
        <dbReference type="PROSITE" id="PS50030"/>
    </source>
</evidence>
<dbReference type="Gene3D" id="3.30.2160.10">
    <property type="entry name" value="Hect, E3 ligase catalytic domain"/>
    <property type="match status" value="1"/>
</dbReference>
<dbReference type="InterPro" id="IPR009060">
    <property type="entry name" value="UBA-like_sf"/>
</dbReference>
<dbReference type="Gene3D" id="1.25.10.10">
    <property type="entry name" value="Leucine-rich Repeat Variant"/>
    <property type="match status" value="1"/>
</dbReference>
<dbReference type="SUPFAM" id="SSF56204">
    <property type="entry name" value="Hect, E3 ligase catalytic domain"/>
    <property type="match status" value="1"/>
</dbReference>
<feature type="compositionally biased region" description="Low complexity" evidence="8">
    <location>
        <begin position="3385"/>
        <end position="3396"/>
    </location>
</feature>
<feature type="region of interest" description="Disordered" evidence="8">
    <location>
        <begin position="1967"/>
        <end position="1998"/>
    </location>
</feature>
<feature type="region of interest" description="Disordered" evidence="8">
    <location>
        <begin position="2885"/>
        <end position="2927"/>
    </location>
</feature>
<feature type="compositionally biased region" description="Basic and acidic residues" evidence="8">
    <location>
        <begin position="2891"/>
        <end position="2900"/>
    </location>
</feature>
<dbReference type="GO" id="GO:0016567">
    <property type="term" value="P:protein ubiquitination"/>
    <property type="evidence" value="ECO:0007669"/>
    <property type="project" value="UniProtKB-UniPathway"/>
</dbReference>
<keyword evidence="5 7" id="KW-0833">Ubl conjugation pathway</keyword>
<evidence type="ECO:0000313" key="11">
    <source>
        <dbReference type="EMBL" id="EEE53127.1"/>
    </source>
</evidence>
<feature type="compositionally biased region" description="Polar residues" evidence="8">
    <location>
        <begin position="2721"/>
        <end position="2735"/>
    </location>
</feature>
<feature type="compositionally biased region" description="Polar residues" evidence="8">
    <location>
        <begin position="2261"/>
        <end position="2270"/>
    </location>
</feature>
<feature type="compositionally biased region" description="Basic and acidic residues" evidence="8">
    <location>
        <begin position="2308"/>
        <end position="2320"/>
    </location>
</feature>
<evidence type="ECO:0000256" key="3">
    <source>
        <dbReference type="ARBA" id="ARBA00012485"/>
    </source>
</evidence>
<feature type="compositionally biased region" description="Basic and acidic residues" evidence="8">
    <location>
        <begin position="1891"/>
        <end position="1908"/>
    </location>
</feature>
<feature type="compositionally biased region" description="Polar residues" evidence="8">
    <location>
        <begin position="2772"/>
        <end position="2788"/>
    </location>
</feature>
<accession>B9GCX0</accession>
<dbReference type="Pfam" id="PF06025">
    <property type="entry name" value="DUF913"/>
    <property type="match status" value="1"/>
</dbReference>
<comment type="catalytic activity">
    <reaction evidence="1">
        <text>S-ubiquitinyl-[E2 ubiquitin-conjugating enzyme]-L-cysteine + [acceptor protein]-L-lysine = [E2 ubiquitin-conjugating enzyme]-L-cysteine + N(6)-ubiquitinyl-[acceptor protein]-L-lysine.</text>
        <dbReference type="EC" id="2.3.2.26"/>
    </reaction>
</comment>
<evidence type="ECO:0000256" key="4">
    <source>
        <dbReference type="ARBA" id="ARBA00022679"/>
    </source>
</evidence>
<dbReference type="InterPro" id="IPR011989">
    <property type="entry name" value="ARM-like"/>
</dbReference>
<dbReference type="Proteomes" id="UP000007752">
    <property type="component" value="Chromosome 12"/>
</dbReference>
<feature type="region of interest" description="Disordered" evidence="8">
    <location>
        <begin position="902"/>
        <end position="925"/>
    </location>
</feature>
<dbReference type="InterPro" id="IPR010314">
    <property type="entry name" value="E3_Ub_ligase_DUF913"/>
</dbReference>
<evidence type="ECO:0000256" key="1">
    <source>
        <dbReference type="ARBA" id="ARBA00000885"/>
    </source>
</evidence>
<dbReference type="Pfam" id="PF00632">
    <property type="entry name" value="HECT"/>
    <property type="match status" value="1"/>
</dbReference>
<dbReference type="PROSITE" id="PS50030">
    <property type="entry name" value="UBA"/>
    <property type="match status" value="1"/>
</dbReference>
<dbReference type="FunFam" id="3.30.2160.10:FF:000001">
    <property type="entry name" value="E3 ubiquitin-protein ligase NEDD4-like"/>
    <property type="match status" value="1"/>
</dbReference>
<dbReference type="SUPFAM" id="SSF48371">
    <property type="entry name" value="ARM repeat"/>
    <property type="match status" value="1"/>
</dbReference>
<evidence type="ECO:0000259" key="10">
    <source>
        <dbReference type="PROSITE" id="PS50237"/>
    </source>
</evidence>
<feature type="region of interest" description="Disordered" evidence="8">
    <location>
        <begin position="3373"/>
        <end position="3398"/>
    </location>
</feature>
<evidence type="ECO:0000256" key="5">
    <source>
        <dbReference type="ARBA" id="ARBA00022786"/>
    </source>
</evidence>
<dbReference type="SMART" id="SM00165">
    <property type="entry name" value="UBA"/>
    <property type="match status" value="1"/>
</dbReference>
<dbReference type="SMART" id="SM00119">
    <property type="entry name" value="HECTc"/>
    <property type="match status" value="1"/>
</dbReference>
<feature type="compositionally biased region" description="Polar residues" evidence="8">
    <location>
        <begin position="1925"/>
        <end position="1945"/>
    </location>
</feature>
<dbReference type="PANTHER" id="PTHR11254:SF398">
    <property type="entry name" value="HECT-TYPE E3 UBIQUITIN TRANSFERASE"/>
    <property type="match status" value="1"/>
</dbReference>
<feature type="region of interest" description="Disordered" evidence="8">
    <location>
        <begin position="1891"/>
        <end position="1945"/>
    </location>
</feature>
<dbReference type="Gene3D" id="3.30.2410.10">
    <property type="entry name" value="Hect, E3 ligase catalytic domain"/>
    <property type="match status" value="1"/>
</dbReference>
<organism evidence="11">
    <name type="scientific">Oryza sativa subsp. japonica</name>
    <name type="common">Rice</name>
    <dbReference type="NCBI Taxonomy" id="39947"/>
    <lineage>
        <taxon>Eukaryota</taxon>
        <taxon>Viridiplantae</taxon>
        <taxon>Streptophyta</taxon>
        <taxon>Embryophyta</taxon>
        <taxon>Tracheophyta</taxon>
        <taxon>Spermatophyta</taxon>
        <taxon>Magnoliopsida</taxon>
        <taxon>Liliopsida</taxon>
        <taxon>Poales</taxon>
        <taxon>Poaceae</taxon>
        <taxon>BOP clade</taxon>
        <taxon>Oryzoideae</taxon>
        <taxon>Oryzeae</taxon>
        <taxon>Oryzinae</taxon>
        <taxon>Oryza</taxon>
        <taxon>Oryza sativa</taxon>
    </lineage>
</organism>
<dbReference type="InterPro" id="IPR035983">
    <property type="entry name" value="Hect_E3_ubiquitin_ligase"/>
</dbReference>
<proteinExistence type="inferred from homology"/>
<dbReference type="GO" id="GO:0061630">
    <property type="term" value="F:ubiquitin protein ligase activity"/>
    <property type="evidence" value="ECO:0007669"/>
    <property type="project" value="UniProtKB-EC"/>
</dbReference>
<feature type="region of interest" description="Disordered" evidence="8">
    <location>
        <begin position="2673"/>
        <end position="2754"/>
    </location>
</feature>
<feature type="compositionally biased region" description="Polar residues" evidence="8">
    <location>
        <begin position="2590"/>
        <end position="2599"/>
    </location>
</feature>
<feature type="compositionally biased region" description="Basic and acidic residues" evidence="8">
    <location>
        <begin position="2633"/>
        <end position="2645"/>
    </location>
</feature>
<feature type="compositionally biased region" description="Basic and acidic residues" evidence="8">
    <location>
        <begin position="1205"/>
        <end position="1217"/>
    </location>
</feature>
<dbReference type="CDD" id="cd00078">
    <property type="entry name" value="HECTc"/>
    <property type="match status" value="1"/>
</dbReference>
<feature type="compositionally biased region" description="Acidic residues" evidence="8">
    <location>
        <begin position="2321"/>
        <end position="2360"/>
    </location>
</feature>
<comment type="pathway">
    <text evidence="2">Protein modification; protein ubiquitination.</text>
</comment>
<feature type="region of interest" description="Disordered" evidence="8">
    <location>
        <begin position="1111"/>
        <end position="1130"/>
    </location>
</feature>
<feature type="domain" description="HECT" evidence="10">
    <location>
        <begin position="3488"/>
        <end position="3829"/>
    </location>
</feature>
<dbReference type="InterPro" id="IPR025527">
    <property type="entry name" value="HUWE1/Rev1_UBM"/>
</dbReference>
<feature type="region of interest" description="Disordered" evidence="8">
    <location>
        <begin position="2549"/>
        <end position="2645"/>
    </location>
</feature>
<dbReference type="InterPro" id="IPR003903">
    <property type="entry name" value="UIM_dom"/>
</dbReference>
<dbReference type="UniPathway" id="UPA00143"/>
<dbReference type="CDD" id="cd14327">
    <property type="entry name" value="UBA_atUPL1_2_like"/>
    <property type="match status" value="1"/>
</dbReference>
<feature type="region of interest" description="Disordered" evidence="8">
    <location>
        <begin position="2216"/>
        <end position="2246"/>
    </location>
</feature>
<dbReference type="InterPro" id="IPR015940">
    <property type="entry name" value="UBA"/>
</dbReference>